<name>A0A3R7JGH5_CLOSI</name>
<dbReference type="Proteomes" id="UP000286415">
    <property type="component" value="Unassembled WGS sequence"/>
</dbReference>
<gene>
    <name evidence="1" type="ORF">CSKR_113716</name>
</gene>
<evidence type="ECO:0000313" key="1">
    <source>
        <dbReference type="EMBL" id="KAG5446732.1"/>
    </source>
</evidence>
<organism evidence="1 2">
    <name type="scientific">Clonorchis sinensis</name>
    <name type="common">Chinese liver fluke</name>
    <dbReference type="NCBI Taxonomy" id="79923"/>
    <lineage>
        <taxon>Eukaryota</taxon>
        <taxon>Metazoa</taxon>
        <taxon>Spiralia</taxon>
        <taxon>Lophotrochozoa</taxon>
        <taxon>Platyhelminthes</taxon>
        <taxon>Trematoda</taxon>
        <taxon>Digenea</taxon>
        <taxon>Opisthorchiida</taxon>
        <taxon>Opisthorchiata</taxon>
        <taxon>Opisthorchiidae</taxon>
        <taxon>Clonorchis</taxon>
    </lineage>
</organism>
<reference evidence="1 2" key="1">
    <citation type="journal article" date="2018" name="Biotechnol. Adv.">
        <title>Improved genomic resources and new bioinformatic workflow for the carcinogenic parasite Clonorchis sinensis: Biotechnological implications.</title>
        <authorList>
            <person name="Wang D."/>
            <person name="Korhonen P.K."/>
            <person name="Gasser R.B."/>
            <person name="Young N.D."/>
        </authorList>
    </citation>
    <scope>NUCLEOTIDE SEQUENCE [LARGE SCALE GENOMIC DNA]</scope>
    <source>
        <strain evidence="1">Cs-k2</strain>
    </source>
</reference>
<dbReference type="AlphaFoldDB" id="A0A3R7JGH5"/>
<evidence type="ECO:0000313" key="2">
    <source>
        <dbReference type="Proteomes" id="UP000286415"/>
    </source>
</evidence>
<sequence>MRRLQVFEHRCFRSFDGFGWRQRVSNEVIRKRVFGCAKGTSIAEKVEHDRLRRLSHVLRMPKYHLRRRVLFSMSPSEWRKPRGEQHMTWQKGVKEITKSLGVVGSVRLPGWGPMTPPVLGWKHCKKWRLIDASGSRTSIAEKVEHDRLRRLSHVLRMPKYHLRRRVLFSMSPSEWRKPRGEQHMTWQKGVKEITKSLGVVGSVRLPGWGPMTPPVLGWKHCKKWRLIDASGSRAFSFFQDCLIGRLDSLMEIVVNRIQFFFIIMNIIIDSMTSVFNTDASLPYNHDLFESLIAKKRIKRLQPGTEKITGSPSCKASSTDNTQTFRDFFHTKRLGHEETGPYRGVTVCAPQRPIELYWRMSPRHSRSLLYQVSQWLKV</sequence>
<dbReference type="OrthoDB" id="7934525at2759"/>
<keyword evidence="2" id="KW-1185">Reference proteome</keyword>
<dbReference type="EMBL" id="NIRI02000056">
    <property type="protein sequence ID" value="KAG5446732.1"/>
    <property type="molecule type" value="Genomic_DNA"/>
</dbReference>
<accession>A0A3R7JGH5</accession>
<comment type="caution">
    <text evidence="1">The sequence shown here is derived from an EMBL/GenBank/DDBJ whole genome shotgun (WGS) entry which is preliminary data.</text>
</comment>
<reference evidence="1 2" key="2">
    <citation type="journal article" date="2021" name="Genomics">
        <title>High-quality reference genome for Clonorchis sinensis.</title>
        <authorList>
            <person name="Young N.D."/>
            <person name="Stroehlein A.J."/>
            <person name="Kinkar L."/>
            <person name="Wang T."/>
            <person name="Sohn W.M."/>
            <person name="Chang B.C.H."/>
            <person name="Kaur P."/>
            <person name="Weisz D."/>
            <person name="Dudchenko O."/>
            <person name="Aiden E.L."/>
            <person name="Korhonen P.K."/>
            <person name="Gasser R.B."/>
        </authorList>
    </citation>
    <scope>NUCLEOTIDE SEQUENCE [LARGE SCALE GENOMIC DNA]</scope>
    <source>
        <strain evidence="1">Cs-k2</strain>
    </source>
</reference>
<proteinExistence type="predicted"/>
<protein>
    <submittedName>
        <fullName evidence="1">Uncharacterized protein</fullName>
    </submittedName>
</protein>
<dbReference type="InParanoid" id="A0A3R7JGH5"/>